<evidence type="ECO:0000256" key="1">
    <source>
        <dbReference type="ARBA" id="ARBA00005028"/>
    </source>
</evidence>
<evidence type="ECO:0000256" key="7">
    <source>
        <dbReference type="PIRSR" id="PIRSR005096-2"/>
    </source>
</evidence>
<comment type="pathway">
    <text evidence="1 5">Carbohydrate metabolism; hexose metabolism.</text>
</comment>
<evidence type="ECO:0000256" key="5">
    <source>
        <dbReference type="PIRNR" id="PIRNR005096"/>
    </source>
</evidence>
<evidence type="ECO:0000256" key="9">
    <source>
        <dbReference type="SAM" id="SignalP"/>
    </source>
</evidence>
<dbReference type="InterPro" id="IPR011013">
    <property type="entry name" value="Gal_mutarotase_sf_dom"/>
</dbReference>
<dbReference type="GO" id="GO:0030246">
    <property type="term" value="F:carbohydrate binding"/>
    <property type="evidence" value="ECO:0007669"/>
    <property type="project" value="InterPro"/>
</dbReference>
<evidence type="ECO:0000313" key="11">
    <source>
        <dbReference type="Proteomes" id="UP000092600"/>
    </source>
</evidence>
<dbReference type="GO" id="GO:0033499">
    <property type="term" value="P:galactose catabolic process via UDP-galactose, Leloir pathway"/>
    <property type="evidence" value="ECO:0007669"/>
    <property type="project" value="TreeGrafter"/>
</dbReference>
<evidence type="ECO:0000256" key="8">
    <source>
        <dbReference type="PIRSR" id="PIRSR005096-3"/>
    </source>
</evidence>
<feature type="active site" description="Proton donor" evidence="6">
    <location>
        <position position="201"/>
    </location>
</feature>
<evidence type="ECO:0000256" key="3">
    <source>
        <dbReference type="ARBA" id="ARBA00023235"/>
    </source>
</evidence>
<dbReference type="PIRSF" id="PIRSF005096">
    <property type="entry name" value="GALM"/>
    <property type="match status" value="1"/>
</dbReference>
<sequence>MARNNNNNNNNSLLFISLSLLVLGLLSGLCCGENKRVVGIYELRRGEFSVKVSSWGATILSVILPDNKGKLDDVVLGYDRIGSYVNETTYFGALVGRVANRIGGARFTLDGKTYHLYPNDGKNSLHGGHRGFNQVIWDVRERVEGEFPYITFHYHSFDGEQGFPGDLDVFVTYKIDEDYTFSVTMRAEPRNKPTPINLAQHSYWNLGGHASGTILKNLVQIFGSHITPVDGNLIPTGEIAPVEGTPYDFREPRTVGSGINNVPGGYDMNYVLDGPTDGQGVKKVAVVEEPRSGRVLELWSNQPGVQFYTANFIHHVLGKEGHYYEQHSALCLETQDFPDAIHHPNFPNEVYGPNDVYKHYMLYKFSIKK</sequence>
<dbReference type="STRING" id="4615.A0A199VUZ4"/>
<dbReference type="InterPro" id="IPR008183">
    <property type="entry name" value="Aldose_1/G6P_1-epimerase"/>
</dbReference>
<dbReference type="InterPro" id="IPR015443">
    <property type="entry name" value="Aldose_1-epimerase"/>
</dbReference>
<keyword evidence="4 5" id="KW-0119">Carbohydrate metabolism</keyword>
<comment type="catalytic activity">
    <reaction evidence="5">
        <text>alpha-D-glucose = beta-D-glucose</text>
        <dbReference type="Rhea" id="RHEA:10264"/>
        <dbReference type="ChEBI" id="CHEBI:15903"/>
        <dbReference type="ChEBI" id="CHEBI:17925"/>
        <dbReference type="EC" id="5.1.3.3"/>
    </reaction>
</comment>
<feature type="binding site" evidence="8">
    <location>
        <begin position="100"/>
        <end position="101"/>
    </location>
    <ligand>
        <name>beta-D-galactose</name>
        <dbReference type="ChEBI" id="CHEBI:27667"/>
    </ligand>
</feature>
<accession>A0A199VUZ4</accession>
<dbReference type="GO" id="GO:0006006">
    <property type="term" value="P:glucose metabolic process"/>
    <property type="evidence" value="ECO:0007669"/>
    <property type="project" value="TreeGrafter"/>
</dbReference>
<feature type="binding site" evidence="7">
    <location>
        <position position="267"/>
    </location>
    <ligand>
        <name>beta-D-galactose</name>
        <dbReference type="ChEBI" id="CHEBI:27667"/>
    </ligand>
</feature>
<evidence type="ECO:0000256" key="6">
    <source>
        <dbReference type="PIRSR" id="PIRSR005096-1"/>
    </source>
</evidence>
<dbReference type="CDD" id="cd09019">
    <property type="entry name" value="galactose_mutarotase_like"/>
    <property type="match status" value="1"/>
</dbReference>
<dbReference type="InterPro" id="IPR014718">
    <property type="entry name" value="GH-type_carb-bd"/>
</dbReference>
<dbReference type="PANTHER" id="PTHR10091">
    <property type="entry name" value="ALDOSE-1-EPIMERASE"/>
    <property type="match status" value="1"/>
</dbReference>
<comment type="similarity">
    <text evidence="2 5">Belongs to the aldose epimerase family.</text>
</comment>
<dbReference type="UniPathway" id="UPA00242"/>
<evidence type="ECO:0000256" key="2">
    <source>
        <dbReference type="ARBA" id="ARBA00006206"/>
    </source>
</evidence>
<protein>
    <recommendedName>
        <fullName evidence="5">Aldose 1-epimerase</fullName>
        <ecNumber evidence="5">5.1.3.3</ecNumber>
    </recommendedName>
</protein>
<name>A0A199VUZ4_ANACO</name>
<reference evidence="10 11" key="1">
    <citation type="journal article" date="2016" name="DNA Res.">
        <title>The draft genome of MD-2 pineapple using hybrid error correction of long reads.</title>
        <authorList>
            <person name="Redwan R.M."/>
            <person name="Saidin A."/>
            <person name="Kumar S.V."/>
        </authorList>
    </citation>
    <scope>NUCLEOTIDE SEQUENCE [LARGE SCALE GENOMIC DNA]</scope>
    <source>
        <strain evidence="11">cv. MD2</strain>
        <tissue evidence="10">Leaf</tissue>
    </source>
</reference>
<gene>
    <name evidence="10" type="ORF">ACMD2_01118</name>
</gene>
<dbReference type="GO" id="GO:0004034">
    <property type="term" value="F:aldose 1-epimerase activity"/>
    <property type="evidence" value="ECO:0007669"/>
    <property type="project" value="UniProtKB-EC"/>
</dbReference>
<feature type="binding site" evidence="8">
    <location>
        <begin position="201"/>
        <end position="203"/>
    </location>
    <ligand>
        <name>beta-D-galactose</name>
        <dbReference type="ChEBI" id="CHEBI:27667"/>
    </ligand>
</feature>
<dbReference type="Pfam" id="PF01263">
    <property type="entry name" value="Aldose_epim"/>
    <property type="match status" value="1"/>
</dbReference>
<dbReference type="EMBL" id="LSRQ01000777">
    <property type="protein sequence ID" value="OAY80854.1"/>
    <property type="molecule type" value="Genomic_DNA"/>
</dbReference>
<evidence type="ECO:0000313" key="10">
    <source>
        <dbReference type="EMBL" id="OAY80854.1"/>
    </source>
</evidence>
<keyword evidence="3 5" id="KW-0413">Isomerase</keyword>
<feature type="signal peptide" evidence="9">
    <location>
        <begin position="1"/>
        <end position="32"/>
    </location>
</feature>
<proteinExistence type="inferred from homology"/>
<comment type="caution">
    <text evidence="10">The sequence shown here is derived from an EMBL/GenBank/DDBJ whole genome shotgun (WGS) entry which is preliminary data.</text>
</comment>
<feature type="active site" description="Proton acceptor" evidence="6">
    <location>
        <position position="333"/>
    </location>
</feature>
<dbReference type="AlphaFoldDB" id="A0A199VUZ4"/>
<dbReference type="NCBIfam" id="NF008277">
    <property type="entry name" value="PRK11055.1"/>
    <property type="match status" value="1"/>
</dbReference>
<dbReference type="PANTHER" id="PTHR10091:SF47">
    <property type="entry name" value="ALDOSE 1-EPIMERASE"/>
    <property type="match status" value="1"/>
</dbReference>
<organism evidence="10 11">
    <name type="scientific">Ananas comosus</name>
    <name type="common">Pineapple</name>
    <name type="synonym">Ananas ananas</name>
    <dbReference type="NCBI Taxonomy" id="4615"/>
    <lineage>
        <taxon>Eukaryota</taxon>
        <taxon>Viridiplantae</taxon>
        <taxon>Streptophyta</taxon>
        <taxon>Embryophyta</taxon>
        <taxon>Tracheophyta</taxon>
        <taxon>Spermatophyta</taxon>
        <taxon>Magnoliopsida</taxon>
        <taxon>Liliopsida</taxon>
        <taxon>Poales</taxon>
        <taxon>Bromeliaceae</taxon>
        <taxon>Bromelioideae</taxon>
        <taxon>Ananas</taxon>
    </lineage>
</organism>
<dbReference type="EC" id="5.1.3.3" evidence="5"/>
<dbReference type="SUPFAM" id="SSF74650">
    <property type="entry name" value="Galactose mutarotase-like"/>
    <property type="match status" value="1"/>
</dbReference>
<evidence type="ECO:0000256" key="4">
    <source>
        <dbReference type="ARBA" id="ARBA00023277"/>
    </source>
</evidence>
<keyword evidence="9" id="KW-0732">Signal</keyword>
<dbReference type="Proteomes" id="UP000092600">
    <property type="component" value="Unassembled WGS sequence"/>
</dbReference>
<feature type="chain" id="PRO_5008508463" description="Aldose 1-epimerase" evidence="9">
    <location>
        <begin position="33"/>
        <end position="369"/>
    </location>
</feature>
<dbReference type="InterPro" id="IPR047215">
    <property type="entry name" value="Galactose_mutarotase-like"/>
</dbReference>
<dbReference type="Gene3D" id="2.70.98.10">
    <property type="match status" value="1"/>
</dbReference>